<dbReference type="HAMAP" id="MF_01849">
    <property type="entry name" value="RNA_methyltr_RlmN"/>
    <property type="match status" value="1"/>
</dbReference>
<evidence type="ECO:0000256" key="9">
    <source>
        <dbReference type="ARBA" id="ARBA00022723"/>
    </source>
</evidence>
<dbReference type="InterPro" id="IPR040072">
    <property type="entry name" value="Methyltransferase_A"/>
</dbReference>
<dbReference type="InterPro" id="IPR048641">
    <property type="entry name" value="RlmN_N"/>
</dbReference>
<evidence type="ECO:0000313" key="14">
    <source>
        <dbReference type="EMBL" id="CAA9215233.1"/>
    </source>
</evidence>
<feature type="binding site" evidence="12">
    <location>
        <position position="207"/>
    </location>
    <ligand>
        <name>S-adenosyl-L-methionine</name>
        <dbReference type="ChEBI" id="CHEBI:59789"/>
    </ligand>
</feature>
<evidence type="ECO:0000256" key="11">
    <source>
        <dbReference type="ARBA" id="ARBA00023014"/>
    </source>
</evidence>
<evidence type="ECO:0000256" key="7">
    <source>
        <dbReference type="ARBA" id="ARBA00022691"/>
    </source>
</evidence>
<sequence>MRNEKNEILNLYDLSQADLGELLQGWGQPAFRARQLYRQLYVNLATDVDAMTDLPAPLRERLRAETRIGSLTPRREQVADAGETRKALWALPGDAVVETVLMRYPDRATVCVSTQAGCAMGCVFCATGKMGLLRNVGSGEIVEQVLHFERHLRRERAAGDGRIDHVTNLVFMGMGEPFANYDRWLAAVERLHDPAGFNLGARNMTVSTVGLVPGIRRLANERLPINLAVSLHAPNDELRSSLMPVNRRYPIADLMAAVQDYIAKTHRRVSYEYVLLQGQNDTVELAEELADLIAGQLCHVNLIPWNPVFGAPLERSHRRRVNAFQQVLLDRGISCTVRVERGVEIAAACGQLAAVPEAKAPIALAI</sequence>
<evidence type="ECO:0000256" key="3">
    <source>
        <dbReference type="ARBA" id="ARBA00022490"/>
    </source>
</evidence>
<dbReference type="GO" id="GO:0070475">
    <property type="term" value="P:rRNA base methylation"/>
    <property type="evidence" value="ECO:0007669"/>
    <property type="project" value="UniProtKB-UniRule"/>
</dbReference>
<evidence type="ECO:0000256" key="5">
    <source>
        <dbReference type="ARBA" id="ARBA00022603"/>
    </source>
</evidence>
<dbReference type="EC" id="2.1.1.192" evidence="12"/>
<keyword evidence="6 12" id="KW-0808">Transferase</keyword>
<dbReference type="Pfam" id="PF21016">
    <property type="entry name" value="RlmN_N"/>
    <property type="match status" value="1"/>
</dbReference>
<dbReference type="GO" id="GO:0051539">
    <property type="term" value="F:4 iron, 4 sulfur cluster binding"/>
    <property type="evidence" value="ECO:0007669"/>
    <property type="project" value="UniProtKB-UniRule"/>
</dbReference>
<dbReference type="PANTHER" id="PTHR30544:SF5">
    <property type="entry name" value="RADICAL SAM CORE DOMAIN-CONTAINING PROTEIN"/>
    <property type="match status" value="1"/>
</dbReference>
<dbReference type="EMBL" id="CADCTK010000065">
    <property type="protein sequence ID" value="CAA9215233.1"/>
    <property type="molecule type" value="Genomic_DNA"/>
</dbReference>
<evidence type="ECO:0000256" key="1">
    <source>
        <dbReference type="ARBA" id="ARBA00004496"/>
    </source>
</evidence>
<dbReference type="GO" id="GO:0000049">
    <property type="term" value="F:tRNA binding"/>
    <property type="evidence" value="ECO:0007669"/>
    <property type="project" value="UniProtKB-UniRule"/>
</dbReference>
<dbReference type="FunFam" id="3.20.20.70:FF:000014">
    <property type="entry name" value="Probable dual-specificity RNA methyltransferase RlmN"/>
    <property type="match status" value="1"/>
</dbReference>
<dbReference type="InterPro" id="IPR027492">
    <property type="entry name" value="RNA_MTrfase_RlmN"/>
</dbReference>
<feature type="binding site" evidence="12">
    <location>
        <begin position="230"/>
        <end position="232"/>
    </location>
    <ligand>
        <name>S-adenosyl-L-methionine</name>
        <dbReference type="ChEBI" id="CHEBI:59789"/>
    </ligand>
</feature>
<keyword evidence="5 12" id="KW-0489">Methyltransferase</keyword>
<keyword evidence="4 12" id="KW-0698">rRNA processing</keyword>
<organism evidence="14">
    <name type="scientific">uncultured Chloroflexia bacterium</name>
    <dbReference type="NCBI Taxonomy" id="1672391"/>
    <lineage>
        <taxon>Bacteria</taxon>
        <taxon>Bacillati</taxon>
        <taxon>Chloroflexota</taxon>
        <taxon>Chloroflexia</taxon>
        <taxon>environmental samples</taxon>
    </lineage>
</organism>
<keyword evidence="2 12" id="KW-0004">4Fe-4S</keyword>
<comment type="catalytic activity">
    <reaction evidence="12">
        <text>adenosine(37) in tRNA + 2 reduced [2Fe-2S]-[ferredoxin] + 2 S-adenosyl-L-methionine = 2-methyladenosine(37) in tRNA + 5'-deoxyadenosine + L-methionine + 2 oxidized [2Fe-2S]-[ferredoxin] + S-adenosyl-L-homocysteine</text>
        <dbReference type="Rhea" id="RHEA:43332"/>
        <dbReference type="Rhea" id="RHEA-COMP:10000"/>
        <dbReference type="Rhea" id="RHEA-COMP:10001"/>
        <dbReference type="Rhea" id="RHEA-COMP:10162"/>
        <dbReference type="Rhea" id="RHEA-COMP:10485"/>
        <dbReference type="ChEBI" id="CHEBI:17319"/>
        <dbReference type="ChEBI" id="CHEBI:33737"/>
        <dbReference type="ChEBI" id="CHEBI:33738"/>
        <dbReference type="ChEBI" id="CHEBI:57844"/>
        <dbReference type="ChEBI" id="CHEBI:57856"/>
        <dbReference type="ChEBI" id="CHEBI:59789"/>
        <dbReference type="ChEBI" id="CHEBI:74411"/>
        <dbReference type="ChEBI" id="CHEBI:74497"/>
        <dbReference type="EC" id="2.1.1.192"/>
    </reaction>
</comment>
<feature type="active site" description="Proton acceptor" evidence="12">
    <location>
        <position position="98"/>
    </location>
</feature>
<dbReference type="SFLD" id="SFLDS00029">
    <property type="entry name" value="Radical_SAM"/>
    <property type="match status" value="1"/>
</dbReference>
<feature type="binding site" evidence="12">
    <location>
        <position position="118"/>
    </location>
    <ligand>
        <name>[4Fe-4S] cluster</name>
        <dbReference type="ChEBI" id="CHEBI:49883"/>
        <note>4Fe-4S-S-AdoMet</note>
    </ligand>
</feature>
<feature type="active site" description="S-methylcysteine intermediate" evidence="12">
    <location>
        <position position="349"/>
    </location>
</feature>
<dbReference type="GO" id="GO:0005737">
    <property type="term" value="C:cytoplasm"/>
    <property type="evidence" value="ECO:0007669"/>
    <property type="project" value="UniProtKB-SubCell"/>
</dbReference>
<dbReference type="InterPro" id="IPR004383">
    <property type="entry name" value="rRNA_lsu_MTrfase_RlmN/Cfr"/>
</dbReference>
<dbReference type="PANTHER" id="PTHR30544">
    <property type="entry name" value="23S RRNA METHYLTRANSFERASE"/>
    <property type="match status" value="1"/>
</dbReference>
<proteinExistence type="inferred from homology"/>
<comment type="cofactor">
    <cofactor evidence="12">
        <name>[4Fe-4S] cluster</name>
        <dbReference type="ChEBI" id="CHEBI:49883"/>
    </cofactor>
    <text evidence="12">Binds 1 [4Fe-4S] cluster. The cluster is coordinated with 3 cysteines and an exchangeable S-adenosyl-L-methionine.</text>
</comment>
<dbReference type="InterPro" id="IPR013785">
    <property type="entry name" value="Aldolase_TIM"/>
</dbReference>
<accession>A0A6J4H801</accession>
<dbReference type="GO" id="GO:0070040">
    <property type="term" value="F:rRNA (adenine(2503)-C2-)-methyltransferase activity"/>
    <property type="evidence" value="ECO:0007669"/>
    <property type="project" value="UniProtKB-UniRule"/>
</dbReference>
<reference evidence="14" key="1">
    <citation type="submission" date="2020-02" db="EMBL/GenBank/DDBJ databases">
        <authorList>
            <person name="Meier V. D."/>
        </authorList>
    </citation>
    <scope>NUCLEOTIDE SEQUENCE</scope>
    <source>
        <strain evidence="14">AVDCRST_MAG26</strain>
    </source>
</reference>
<comment type="similarity">
    <text evidence="12">Belongs to the radical SAM superfamily. RlmN family.</text>
</comment>
<comment type="miscellaneous">
    <text evidence="12">Reaction proceeds by a ping-pong mechanism involving intermediate methylation of a conserved cysteine residue.</text>
</comment>
<dbReference type="NCBIfam" id="TIGR00048">
    <property type="entry name" value="rRNA_mod_RlmN"/>
    <property type="match status" value="1"/>
</dbReference>
<dbReference type="Gene3D" id="1.10.150.530">
    <property type="match status" value="1"/>
</dbReference>
<dbReference type="SFLD" id="SFLDF00275">
    <property type="entry name" value="adenosine_C2_methyltransferase"/>
    <property type="match status" value="1"/>
</dbReference>
<keyword evidence="7 12" id="KW-0949">S-adenosyl-L-methionine</keyword>
<feature type="binding site" evidence="12">
    <location>
        <begin position="175"/>
        <end position="176"/>
    </location>
    <ligand>
        <name>S-adenosyl-L-methionine</name>
        <dbReference type="ChEBI" id="CHEBI:59789"/>
    </ligand>
</feature>
<dbReference type="SFLD" id="SFLDG01062">
    <property type="entry name" value="methyltransferase_(Class_A)"/>
    <property type="match status" value="1"/>
</dbReference>
<feature type="domain" description="Radical SAM core" evidence="13">
    <location>
        <begin position="104"/>
        <end position="344"/>
    </location>
</feature>
<dbReference type="SUPFAM" id="SSF102114">
    <property type="entry name" value="Radical SAM enzymes"/>
    <property type="match status" value="1"/>
</dbReference>
<keyword evidence="11 12" id="KW-0411">Iron-sulfur</keyword>
<keyword evidence="8 12" id="KW-0819">tRNA processing</keyword>
<keyword evidence="9 12" id="KW-0479">Metal-binding</keyword>
<comment type="caution">
    <text evidence="12">Lacks conserved residue(s) required for the propagation of feature annotation.</text>
</comment>
<dbReference type="InterPro" id="IPR007197">
    <property type="entry name" value="rSAM"/>
</dbReference>
<evidence type="ECO:0000256" key="12">
    <source>
        <dbReference type="HAMAP-Rule" id="MF_01849"/>
    </source>
</evidence>
<dbReference type="PROSITE" id="PS51918">
    <property type="entry name" value="RADICAL_SAM"/>
    <property type="match status" value="1"/>
</dbReference>
<dbReference type="GO" id="GO:0002935">
    <property type="term" value="F:tRNA (adenine(37)-C2)-methyltransferase activity"/>
    <property type="evidence" value="ECO:0007669"/>
    <property type="project" value="UniProtKB-UniRule"/>
</dbReference>
<comment type="function">
    <text evidence="12">Specifically methylates position 2 of adenine 2503 in 23S rRNA and position 2 of adenine 37 in tRNAs.</text>
</comment>
<dbReference type="Pfam" id="PF04055">
    <property type="entry name" value="Radical_SAM"/>
    <property type="match status" value="1"/>
</dbReference>
<evidence type="ECO:0000256" key="10">
    <source>
        <dbReference type="ARBA" id="ARBA00023004"/>
    </source>
</evidence>
<keyword evidence="10 12" id="KW-0408">Iron</keyword>
<evidence type="ECO:0000256" key="8">
    <source>
        <dbReference type="ARBA" id="ARBA00022694"/>
    </source>
</evidence>
<dbReference type="Gene3D" id="3.20.20.70">
    <property type="entry name" value="Aldolase class I"/>
    <property type="match status" value="1"/>
</dbReference>
<feature type="binding site" evidence="12">
    <location>
        <position position="122"/>
    </location>
    <ligand>
        <name>[4Fe-4S] cluster</name>
        <dbReference type="ChEBI" id="CHEBI:49883"/>
        <note>4Fe-4S-S-AdoMet</note>
    </ligand>
</feature>
<dbReference type="GO" id="GO:0030488">
    <property type="term" value="P:tRNA methylation"/>
    <property type="evidence" value="ECO:0007669"/>
    <property type="project" value="UniProtKB-UniRule"/>
</dbReference>
<feature type="binding site" evidence="12">
    <location>
        <position position="306"/>
    </location>
    <ligand>
        <name>S-adenosyl-L-methionine</name>
        <dbReference type="ChEBI" id="CHEBI:59789"/>
    </ligand>
</feature>
<dbReference type="CDD" id="cd01335">
    <property type="entry name" value="Radical_SAM"/>
    <property type="match status" value="1"/>
</dbReference>
<dbReference type="AlphaFoldDB" id="A0A6J4H801"/>
<evidence type="ECO:0000256" key="4">
    <source>
        <dbReference type="ARBA" id="ARBA00022552"/>
    </source>
</evidence>
<dbReference type="InterPro" id="IPR058240">
    <property type="entry name" value="rSAM_sf"/>
</dbReference>
<name>A0A6J4H801_9CHLR</name>
<keyword evidence="3 12" id="KW-0963">Cytoplasm</keyword>
<protein>
    <recommendedName>
        <fullName evidence="12">Probable dual-specificity RNA methyltransferase RlmN</fullName>
        <ecNumber evidence="12">2.1.1.192</ecNumber>
    </recommendedName>
    <alternativeName>
        <fullName evidence="12">23S rRNA (adenine(2503)-C(2))-methyltransferase</fullName>
    </alternativeName>
    <alternativeName>
        <fullName evidence="12">23S rRNA m2A2503 methyltransferase</fullName>
    </alternativeName>
    <alternativeName>
        <fullName evidence="12">Ribosomal RNA large subunit methyltransferase N</fullName>
    </alternativeName>
    <alternativeName>
        <fullName evidence="12">tRNA (adenine(37)-C(2))-methyltransferase</fullName>
    </alternativeName>
    <alternativeName>
        <fullName evidence="12">tRNA m2A37 methyltransferase</fullName>
    </alternativeName>
</protein>
<evidence type="ECO:0000259" key="13">
    <source>
        <dbReference type="PROSITE" id="PS51918"/>
    </source>
</evidence>
<keyword evidence="12" id="KW-1015">Disulfide bond</keyword>
<dbReference type="NCBIfam" id="NF011031">
    <property type="entry name" value="PRK14461.1"/>
    <property type="match status" value="1"/>
</dbReference>
<dbReference type="PIRSF" id="PIRSF006004">
    <property type="entry name" value="CHP00048"/>
    <property type="match status" value="1"/>
</dbReference>
<evidence type="ECO:0000256" key="2">
    <source>
        <dbReference type="ARBA" id="ARBA00022485"/>
    </source>
</evidence>
<comment type="catalytic activity">
    <reaction evidence="12">
        <text>adenosine(2503) in 23S rRNA + 2 reduced [2Fe-2S]-[ferredoxin] + 2 S-adenosyl-L-methionine = 2-methyladenosine(2503) in 23S rRNA + 5'-deoxyadenosine + L-methionine + 2 oxidized [2Fe-2S]-[ferredoxin] + S-adenosyl-L-homocysteine</text>
        <dbReference type="Rhea" id="RHEA:42916"/>
        <dbReference type="Rhea" id="RHEA-COMP:10000"/>
        <dbReference type="Rhea" id="RHEA-COMP:10001"/>
        <dbReference type="Rhea" id="RHEA-COMP:10152"/>
        <dbReference type="Rhea" id="RHEA-COMP:10282"/>
        <dbReference type="ChEBI" id="CHEBI:17319"/>
        <dbReference type="ChEBI" id="CHEBI:33737"/>
        <dbReference type="ChEBI" id="CHEBI:33738"/>
        <dbReference type="ChEBI" id="CHEBI:57844"/>
        <dbReference type="ChEBI" id="CHEBI:57856"/>
        <dbReference type="ChEBI" id="CHEBI:59789"/>
        <dbReference type="ChEBI" id="CHEBI:74411"/>
        <dbReference type="ChEBI" id="CHEBI:74497"/>
        <dbReference type="EC" id="2.1.1.192"/>
    </reaction>
</comment>
<dbReference type="GO" id="GO:0019843">
    <property type="term" value="F:rRNA binding"/>
    <property type="evidence" value="ECO:0007669"/>
    <property type="project" value="UniProtKB-UniRule"/>
</dbReference>
<evidence type="ECO:0000256" key="6">
    <source>
        <dbReference type="ARBA" id="ARBA00022679"/>
    </source>
</evidence>
<comment type="subcellular location">
    <subcellularLocation>
        <location evidence="1 12">Cytoplasm</location>
    </subcellularLocation>
</comment>
<dbReference type="GO" id="GO:0046872">
    <property type="term" value="F:metal ion binding"/>
    <property type="evidence" value="ECO:0007669"/>
    <property type="project" value="UniProtKB-KW"/>
</dbReference>
<feature type="binding site" evidence="12">
    <location>
        <position position="125"/>
    </location>
    <ligand>
        <name>[4Fe-4S] cluster</name>
        <dbReference type="ChEBI" id="CHEBI:49883"/>
        <note>4Fe-4S-S-AdoMet</note>
    </ligand>
</feature>
<gene>
    <name evidence="12" type="primary">rlmN</name>
    <name evidence="14" type="ORF">AVDCRST_MAG26-284</name>
</gene>